<gene>
    <name evidence="2" type="ORF">AADC60_10540</name>
</gene>
<evidence type="ECO:0000259" key="1">
    <source>
        <dbReference type="Pfam" id="PF08878"/>
    </source>
</evidence>
<keyword evidence="3" id="KW-1185">Reference proteome</keyword>
<protein>
    <submittedName>
        <fullName evidence="2">DUF1837 domain-containing protein</fullName>
    </submittedName>
</protein>
<feature type="domain" description="Anti-bacteriophage protein A/HamA C-terminal" evidence="1">
    <location>
        <begin position="20"/>
        <end position="296"/>
    </location>
</feature>
<dbReference type="EMBL" id="CP151651">
    <property type="protein sequence ID" value="WZP09542.1"/>
    <property type="molecule type" value="Genomic_DNA"/>
</dbReference>
<proteinExistence type="predicted"/>
<name>A0ABZ2ZN53_9BACI</name>
<evidence type="ECO:0000313" key="2">
    <source>
        <dbReference type="EMBL" id="WZP09542.1"/>
    </source>
</evidence>
<accession>A0ABZ2ZN53</accession>
<dbReference type="InterPro" id="IPR014976">
    <property type="entry name" value="AbpA_HamA_C"/>
</dbReference>
<sequence>MLETNIGEKFLGLFYHDIKDHELVGCNSRVNLHVLRIANNKFDYSNLVYELYDSIITYCLSPRELEELAGTPGGKKFFLAVNKLKEHENNDGELGEILLYCLLESHLKAPKIMTKMELKTSSSDYVKGADGIHLLQLNDSDFHLIFGESKLNKKFQRGLYEAFKSIDEYIKRPKNNINDEVLLINSHLIKEAITDEQYKYLKKIIIPSAQDDELNTDRAFGIFIGFDLELEDADWLLPNKTFRQKVRKLIVETVEKEYQYIENKVKEKGLHGYTFYIFALPFFELDITRKKVIENLKGASNDF</sequence>
<dbReference type="Proteomes" id="UP001472074">
    <property type="component" value="Chromosome"/>
</dbReference>
<evidence type="ECO:0000313" key="3">
    <source>
        <dbReference type="Proteomes" id="UP001472074"/>
    </source>
</evidence>
<dbReference type="RefSeq" id="WP_342026095.1">
    <property type="nucleotide sequence ID" value="NZ_CP151651.1"/>
</dbReference>
<reference evidence="2 3" key="1">
    <citation type="submission" date="2024-04" db="EMBL/GenBank/DDBJ databases">
        <title>Screening of coral probiotics and analysis of their probiotic properties.</title>
        <authorList>
            <person name="Wang S."/>
        </authorList>
    </citation>
    <scope>NUCLEOTIDE SEQUENCE [LARGE SCALE GENOMIC DNA]</scope>
    <source>
        <strain evidence="2 3">GXU-Z9</strain>
    </source>
</reference>
<organism evidence="2 3">
    <name type="scientific">Cytobacillus pseudoceanisediminis</name>
    <dbReference type="NCBI Taxonomy" id="3051614"/>
    <lineage>
        <taxon>Bacteria</taxon>
        <taxon>Bacillati</taxon>
        <taxon>Bacillota</taxon>
        <taxon>Bacilli</taxon>
        <taxon>Bacillales</taxon>
        <taxon>Bacillaceae</taxon>
        <taxon>Cytobacillus</taxon>
    </lineage>
</organism>
<dbReference type="Pfam" id="PF08878">
    <property type="entry name" value="HamA"/>
    <property type="match status" value="1"/>
</dbReference>